<dbReference type="AlphaFoldDB" id="A0A5J4PNX6"/>
<organism evidence="1">
    <name type="scientific">termite gut metagenome</name>
    <dbReference type="NCBI Taxonomy" id="433724"/>
    <lineage>
        <taxon>unclassified sequences</taxon>
        <taxon>metagenomes</taxon>
        <taxon>organismal metagenomes</taxon>
    </lineage>
</organism>
<accession>A0A5J4PNX6</accession>
<evidence type="ECO:0000313" key="1">
    <source>
        <dbReference type="EMBL" id="KAA6310601.1"/>
    </source>
</evidence>
<protein>
    <submittedName>
        <fullName evidence="1">Uncharacterized protein</fullName>
    </submittedName>
</protein>
<reference evidence="1" key="1">
    <citation type="submission" date="2019-03" db="EMBL/GenBank/DDBJ databases">
        <title>Single cell metagenomics reveals metabolic interactions within the superorganism composed of flagellate Streblomastix strix and complex community of Bacteroidetes bacteria on its surface.</title>
        <authorList>
            <person name="Treitli S.C."/>
            <person name="Kolisko M."/>
            <person name="Husnik F."/>
            <person name="Keeling P."/>
            <person name="Hampl V."/>
        </authorList>
    </citation>
    <scope>NUCLEOTIDE SEQUENCE</scope>
    <source>
        <strain evidence="1">STM</strain>
    </source>
</reference>
<comment type="caution">
    <text evidence="1">The sequence shown here is derived from an EMBL/GenBank/DDBJ whole genome shotgun (WGS) entry which is preliminary data.</text>
</comment>
<proteinExistence type="predicted"/>
<dbReference type="EMBL" id="SNRY01007341">
    <property type="protein sequence ID" value="KAA6310601.1"/>
    <property type="molecule type" value="Genomic_DNA"/>
</dbReference>
<name>A0A5J4PNX6_9ZZZZ</name>
<gene>
    <name evidence="1" type="ORF">EZS27_038121</name>
</gene>
<sequence>SISKGVYGKVQEFHQLIESFITDVRQTRDGLYKHLR</sequence>
<feature type="non-terminal residue" evidence="1">
    <location>
        <position position="1"/>
    </location>
</feature>